<protein>
    <submittedName>
        <fullName evidence="1">Uncharacterized protein</fullName>
    </submittedName>
</protein>
<dbReference type="Proteomes" id="UP000193144">
    <property type="component" value="Unassembled WGS sequence"/>
</dbReference>
<sequence length="198" mass="22867">MHRPIFAQTTSAVLQNWLVETTNLENLREAINLLGNFPNLRVFTFASLAPNDRLVTHHVRYGHFLRNLHHFILHAANEYILQCVVEGREPVLRFQSNFAGAFLLHSRFRADYAIICANLLDTEFERDLMAASIQLSVAWRARGGMNGNGDARGFQERREGLDGRVQDIQGQLMELNSDVENWEPMPRYRNIFDREEQG</sequence>
<comment type="caution">
    <text evidence="1">The sequence shown here is derived from an EMBL/GenBank/DDBJ whole genome shotgun (WGS) entry which is preliminary data.</text>
</comment>
<proteinExistence type="predicted"/>
<gene>
    <name evidence="1" type="ORF">BCR34DRAFT_594036</name>
</gene>
<accession>A0A1Y1YD30</accession>
<keyword evidence="2" id="KW-1185">Reference proteome</keyword>
<dbReference type="OrthoDB" id="10447498at2759"/>
<dbReference type="AlphaFoldDB" id="A0A1Y1YD30"/>
<evidence type="ECO:0000313" key="2">
    <source>
        <dbReference type="Proteomes" id="UP000193144"/>
    </source>
</evidence>
<evidence type="ECO:0000313" key="1">
    <source>
        <dbReference type="EMBL" id="ORX95878.1"/>
    </source>
</evidence>
<dbReference type="EMBL" id="MCFA01000268">
    <property type="protein sequence ID" value="ORX95878.1"/>
    <property type="molecule type" value="Genomic_DNA"/>
</dbReference>
<organism evidence="1 2">
    <name type="scientific">Clohesyomyces aquaticus</name>
    <dbReference type="NCBI Taxonomy" id="1231657"/>
    <lineage>
        <taxon>Eukaryota</taxon>
        <taxon>Fungi</taxon>
        <taxon>Dikarya</taxon>
        <taxon>Ascomycota</taxon>
        <taxon>Pezizomycotina</taxon>
        <taxon>Dothideomycetes</taxon>
        <taxon>Pleosporomycetidae</taxon>
        <taxon>Pleosporales</taxon>
        <taxon>Lindgomycetaceae</taxon>
        <taxon>Clohesyomyces</taxon>
    </lineage>
</organism>
<name>A0A1Y1YD30_9PLEO</name>
<reference evidence="1 2" key="1">
    <citation type="submission" date="2016-07" db="EMBL/GenBank/DDBJ databases">
        <title>Pervasive Adenine N6-methylation of Active Genes in Fungi.</title>
        <authorList>
            <consortium name="DOE Joint Genome Institute"/>
            <person name="Mondo S.J."/>
            <person name="Dannebaum R.O."/>
            <person name="Kuo R.C."/>
            <person name="Labutti K."/>
            <person name="Haridas S."/>
            <person name="Kuo A."/>
            <person name="Salamov A."/>
            <person name="Ahrendt S.R."/>
            <person name="Lipzen A."/>
            <person name="Sullivan W."/>
            <person name="Andreopoulos W.B."/>
            <person name="Clum A."/>
            <person name="Lindquist E."/>
            <person name="Daum C."/>
            <person name="Ramamoorthy G.K."/>
            <person name="Gryganskyi A."/>
            <person name="Culley D."/>
            <person name="Magnuson J.K."/>
            <person name="James T.Y."/>
            <person name="O'Malley M.A."/>
            <person name="Stajich J.E."/>
            <person name="Spatafora J.W."/>
            <person name="Visel A."/>
            <person name="Grigoriev I.V."/>
        </authorList>
    </citation>
    <scope>NUCLEOTIDE SEQUENCE [LARGE SCALE GENOMIC DNA]</scope>
    <source>
        <strain evidence="1 2">CBS 115471</strain>
    </source>
</reference>